<dbReference type="Proteomes" id="UP000249547">
    <property type="component" value="Unassembled WGS sequence"/>
</dbReference>
<keyword evidence="5" id="KW-1185">Reference proteome</keyword>
<dbReference type="InterPro" id="IPR011006">
    <property type="entry name" value="CheY-like_superfamily"/>
</dbReference>
<name>A0A327R2Q4_9BACT</name>
<dbReference type="GO" id="GO:0000156">
    <property type="term" value="F:phosphorelay response regulator activity"/>
    <property type="evidence" value="ECO:0007669"/>
    <property type="project" value="InterPro"/>
</dbReference>
<evidence type="ECO:0000259" key="3">
    <source>
        <dbReference type="PROSITE" id="PS50930"/>
    </source>
</evidence>
<dbReference type="Pfam" id="PF00072">
    <property type="entry name" value="Response_reg"/>
    <property type="match status" value="1"/>
</dbReference>
<feature type="domain" description="HTH LytTR-type" evidence="3">
    <location>
        <begin position="131"/>
        <end position="229"/>
    </location>
</feature>
<dbReference type="InterPro" id="IPR046947">
    <property type="entry name" value="LytR-like"/>
</dbReference>
<evidence type="ECO:0000313" key="5">
    <source>
        <dbReference type="Proteomes" id="UP000249547"/>
    </source>
</evidence>
<protein>
    <submittedName>
        <fullName evidence="4">LytTR family two component transcriptional regulator</fullName>
    </submittedName>
</protein>
<dbReference type="AlphaFoldDB" id="A0A327R2Q4"/>
<dbReference type="Gene3D" id="2.40.50.1020">
    <property type="entry name" value="LytTr DNA-binding domain"/>
    <property type="match status" value="1"/>
</dbReference>
<evidence type="ECO:0000259" key="2">
    <source>
        <dbReference type="PROSITE" id="PS50110"/>
    </source>
</evidence>
<proteinExistence type="predicted"/>
<dbReference type="EMBL" id="QLLL01000001">
    <property type="protein sequence ID" value="RAJ11119.1"/>
    <property type="molecule type" value="Genomic_DNA"/>
</dbReference>
<dbReference type="SMART" id="SM00850">
    <property type="entry name" value="LytTR"/>
    <property type="match status" value="1"/>
</dbReference>
<gene>
    <name evidence="4" type="ORF">LX64_00727</name>
</gene>
<dbReference type="Gene3D" id="3.40.50.2300">
    <property type="match status" value="1"/>
</dbReference>
<dbReference type="GO" id="GO:0003677">
    <property type="term" value="F:DNA binding"/>
    <property type="evidence" value="ECO:0007669"/>
    <property type="project" value="InterPro"/>
</dbReference>
<keyword evidence="1" id="KW-0597">Phosphoprotein</keyword>
<accession>A0A327R2Q4</accession>
<sequence>MILRTIAIDDEPIALNIIQNFVGKVKGITLLAVFTDAFEAMDYVAKHPVDLIFLDIKMPDISGLDVSARVSKETMVIFTTAYTEHAVKSFELNAIDYLLKPFSLQRFEKACEKALYLQHLKREAFKEEAFIAVKSGYDQVRIPVTSIHYVQSAGNYVQFIGDKGKILSRMTMQEAEQLLPPAQFTRIHRSYIVAHKFVDKLDKNNVYIAHLALPVGSGYSEGLERIFNTNV</sequence>
<organism evidence="4 5">
    <name type="scientific">Chitinophaga skermanii</name>
    <dbReference type="NCBI Taxonomy" id="331697"/>
    <lineage>
        <taxon>Bacteria</taxon>
        <taxon>Pseudomonadati</taxon>
        <taxon>Bacteroidota</taxon>
        <taxon>Chitinophagia</taxon>
        <taxon>Chitinophagales</taxon>
        <taxon>Chitinophagaceae</taxon>
        <taxon>Chitinophaga</taxon>
    </lineage>
</organism>
<dbReference type="PROSITE" id="PS50930">
    <property type="entry name" value="HTH_LYTTR"/>
    <property type="match status" value="1"/>
</dbReference>
<dbReference type="InterPro" id="IPR001789">
    <property type="entry name" value="Sig_transdc_resp-reg_receiver"/>
</dbReference>
<dbReference type="InterPro" id="IPR007492">
    <property type="entry name" value="LytTR_DNA-bd_dom"/>
</dbReference>
<dbReference type="OrthoDB" id="1646880at2"/>
<feature type="modified residue" description="4-aspartylphosphate" evidence="1">
    <location>
        <position position="55"/>
    </location>
</feature>
<evidence type="ECO:0000313" key="4">
    <source>
        <dbReference type="EMBL" id="RAJ11119.1"/>
    </source>
</evidence>
<dbReference type="Pfam" id="PF04397">
    <property type="entry name" value="LytTR"/>
    <property type="match status" value="1"/>
</dbReference>
<feature type="domain" description="Response regulatory" evidence="2">
    <location>
        <begin position="4"/>
        <end position="115"/>
    </location>
</feature>
<comment type="caution">
    <text evidence="4">The sequence shown here is derived from an EMBL/GenBank/DDBJ whole genome shotgun (WGS) entry which is preliminary data.</text>
</comment>
<dbReference type="SUPFAM" id="SSF52172">
    <property type="entry name" value="CheY-like"/>
    <property type="match status" value="1"/>
</dbReference>
<dbReference type="SMART" id="SM00448">
    <property type="entry name" value="REC"/>
    <property type="match status" value="1"/>
</dbReference>
<reference evidence="4 5" key="1">
    <citation type="submission" date="2018-06" db="EMBL/GenBank/DDBJ databases">
        <title>Genomic Encyclopedia of Archaeal and Bacterial Type Strains, Phase II (KMG-II): from individual species to whole genera.</title>
        <authorList>
            <person name="Goeker M."/>
        </authorList>
    </citation>
    <scope>NUCLEOTIDE SEQUENCE [LARGE SCALE GENOMIC DNA]</scope>
    <source>
        <strain evidence="4 5">DSM 23857</strain>
    </source>
</reference>
<dbReference type="RefSeq" id="WP_111596214.1">
    <property type="nucleotide sequence ID" value="NZ_QLLL01000001.1"/>
</dbReference>
<dbReference type="PANTHER" id="PTHR37299:SF1">
    <property type="entry name" value="STAGE 0 SPORULATION PROTEIN A HOMOLOG"/>
    <property type="match status" value="1"/>
</dbReference>
<dbReference type="PANTHER" id="PTHR37299">
    <property type="entry name" value="TRANSCRIPTIONAL REGULATOR-RELATED"/>
    <property type="match status" value="1"/>
</dbReference>
<evidence type="ECO:0000256" key="1">
    <source>
        <dbReference type="PROSITE-ProRule" id="PRU00169"/>
    </source>
</evidence>
<dbReference type="PROSITE" id="PS50110">
    <property type="entry name" value="RESPONSE_REGULATORY"/>
    <property type="match status" value="1"/>
</dbReference>